<dbReference type="KEGG" id="hoh:Hoch_5154"/>
<keyword evidence="9 11" id="KW-1133">Transmembrane helix</keyword>
<feature type="transmembrane region" description="Helical" evidence="11">
    <location>
        <begin position="7"/>
        <end position="27"/>
    </location>
</feature>
<dbReference type="NCBIfam" id="NF008232">
    <property type="entry name" value="PRK10999.1"/>
    <property type="match status" value="1"/>
</dbReference>
<dbReference type="STRING" id="502025.Hoch_5154"/>
<evidence type="ECO:0000256" key="1">
    <source>
        <dbReference type="ARBA" id="ARBA00002264"/>
    </source>
</evidence>
<keyword evidence="10 11" id="KW-0472">Membrane</keyword>
<feature type="region of interest" description="Disordered" evidence="12">
    <location>
        <begin position="181"/>
        <end position="236"/>
    </location>
</feature>
<name>D0LWJ2_HALO1</name>
<feature type="region of interest" description="Disordered" evidence="12">
    <location>
        <begin position="136"/>
        <end position="162"/>
    </location>
</feature>
<keyword evidence="5 11" id="KW-0813">Transport</keyword>
<evidence type="ECO:0000256" key="9">
    <source>
        <dbReference type="ARBA" id="ARBA00022989"/>
    </source>
</evidence>
<evidence type="ECO:0000256" key="5">
    <source>
        <dbReference type="ARBA" id="ARBA00022448"/>
    </source>
</evidence>
<reference evidence="14 15" key="1">
    <citation type="journal article" date="2010" name="Stand. Genomic Sci.">
        <title>Complete genome sequence of Haliangium ochraceum type strain (SMP-2).</title>
        <authorList>
            <consortium name="US DOE Joint Genome Institute (JGI-PGF)"/>
            <person name="Ivanova N."/>
            <person name="Daum C."/>
            <person name="Lang E."/>
            <person name="Abt B."/>
            <person name="Kopitz M."/>
            <person name="Saunders E."/>
            <person name="Lapidus A."/>
            <person name="Lucas S."/>
            <person name="Glavina Del Rio T."/>
            <person name="Nolan M."/>
            <person name="Tice H."/>
            <person name="Copeland A."/>
            <person name="Cheng J.F."/>
            <person name="Chen F."/>
            <person name="Bruce D."/>
            <person name="Goodwin L."/>
            <person name="Pitluck S."/>
            <person name="Mavromatis K."/>
            <person name="Pati A."/>
            <person name="Mikhailova N."/>
            <person name="Chen A."/>
            <person name="Palaniappan K."/>
            <person name="Land M."/>
            <person name="Hauser L."/>
            <person name="Chang Y.J."/>
            <person name="Jeffries C.D."/>
            <person name="Detter J.C."/>
            <person name="Brettin T."/>
            <person name="Rohde M."/>
            <person name="Goker M."/>
            <person name="Bristow J."/>
            <person name="Markowitz V."/>
            <person name="Eisen J.A."/>
            <person name="Hugenholtz P."/>
            <person name="Kyrpides N.C."/>
            <person name="Klenk H.P."/>
        </authorList>
    </citation>
    <scope>NUCLEOTIDE SEQUENCE [LARGE SCALE GENOMIC DNA]</scope>
    <source>
        <strain evidence="15">DSM 14365 / CIP 107738 / JCM 11303 / AJ 13395 / SMP-2</strain>
    </source>
</reference>
<feature type="transmembrane region" description="Helical" evidence="11">
    <location>
        <begin position="33"/>
        <end position="52"/>
    </location>
</feature>
<dbReference type="CDD" id="cd06261">
    <property type="entry name" value="TM_PBP2"/>
    <property type="match status" value="1"/>
</dbReference>
<feature type="compositionally biased region" description="Acidic residues" evidence="12">
    <location>
        <begin position="146"/>
        <end position="162"/>
    </location>
</feature>
<dbReference type="GO" id="GO:1990060">
    <property type="term" value="C:maltose transport complex"/>
    <property type="evidence" value="ECO:0007669"/>
    <property type="project" value="TreeGrafter"/>
</dbReference>
<accession>D0LWJ2</accession>
<keyword evidence="7" id="KW-0762">Sugar transport</keyword>
<evidence type="ECO:0000256" key="11">
    <source>
        <dbReference type="RuleBase" id="RU363032"/>
    </source>
</evidence>
<feature type="transmembrane region" description="Helical" evidence="11">
    <location>
        <begin position="421"/>
        <end position="442"/>
    </location>
</feature>
<dbReference type="RefSeq" id="WP_012830234.1">
    <property type="nucleotide sequence ID" value="NC_013440.1"/>
</dbReference>
<dbReference type="GO" id="GO:0015423">
    <property type="term" value="F:ABC-type maltose transporter activity"/>
    <property type="evidence" value="ECO:0007669"/>
    <property type="project" value="TreeGrafter"/>
</dbReference>
<dbReference type="InterPro" id="IPR000515">
    <property type="entry name" value="MetI-like"/>
</dbReference>
<evidence type="ECO:0000259" key="13">
    <source>
        <dbReference type="PROSITE" id="PS50928"/>
    </source>
</evidence>
<dbReference type="Gene3D" id="1.10.3720.10">
    <property type="entry name" value="MetI-like"/>
    <property type="match status" value="1"/>
</dbReference>
<feature type="transmembrane region" description="Helical" evidence="11">
    <location>
        <begin position="589"/>
        <end position="611"/>
    </location>
</feature>
<feature type="transmembrane region" description="Helical" evidence="11">
    <location>
        <begin position="59"/>
        <end position="83"/>
    </location>
</feature>
<dbReference type="PROSITE" id="PS50928">
    <property type="entry name" value="ABC_TM1"/>
    <property type="match status" value="1"/>
</dbReference>
<dbReference type="SUPFAM" id="SSF161098">
    <property type="entry name" value="MetI-like"/>
    <property type="match status" value="1"/>
</dbReference>
<dbReference type="PANTHER" id="PTHR47314">
    <property type="entry name" value="MALTOSE/MALTODEXTRIN TRANSPORT SYSTEM PERMEASE PROTEIN MALF"/>
    <property type="match status" value="1"/>
</dbReference>
<feature type="transmembrane region" description="Helical" evidence="11">
    <location>
        <begin position="532"/>
        <end position="553"/>
    </location>
</feature>
<evidence type="ECO:0000256" key="8">
    <source>
        <dbReference type="ARBA" id="ARBA00022692"/>
    </source>
</evidence>
<feature type="transmembrane region" description="Helical" evidence="11">
    <location>
        <begin position="472"/>
        <end position="490"/>
    </location>
</feature>
<evidence type="ECO:0000313" key="15">
    <source>
        <dbReference type="Proteomes" id="UP000001880"/>
    </source>
</evidence>
<proteinExistence type="inferred from homology"/>
<keyword evidence="15" id="KW-1185">Reference proteome</keyword>
<protein>
    <recommendedName>
        <fullName evidence="4">Maltose/maltodextrin transport system permease protein MalF</fullName>
    </recommendedName>
</protein>
<dbReference type="Pfam" id="PF14785">
    <property type="entry name" value="MalF_P2"/>
    <property type="match status" value="1"/>
</dbReference>
<comment type="function">
    <text evidence="1">Part of the ABC transporter complex MalEFGK involved in maltose/maltodextrin import. Probably responsible for the translocation of the substrate across the membrane.</text>
</comment>
<feature type="domain" description="ABC transmembrane type-1" evidence="13">
    <location>
        <begin position="387"/>
        <end position="610"/>
    </location>
</feature>
<keyword evidence="6" id="KW-1003">Cell membrane</keyword>
<feature type="transmembrane region" description="Helical" evidence="11">
    <location>
        <begin position="386"/>
        <end position="409"/>
    </location>
</feature>
<sequence>MMRNALLKVGISAVVLAAALYAAFSLYMSGEPALAAVCLGAFALGVYVYTAARARTYRYLFPGLAGLAIFVLLPLVYTIALGFTRYRTENFLTFERATAALLGETFERPGDRYRVSLLSAEDGAYRLLLETVAQPAEAVEPGEPADAADEGDSIFGDEDEGDSIFGEEEEEDSIFADDADAEAGDEDSIFGEEEEDSIFADDEDSIFGEEEEDSIFADDEDGDAAADDDAGEDSQGARGAFFVSEPVALDELVGEDVGEDPAVLRAVPLSELPAVTPEDALSRIELIKRRDALQRVSVRFPDDSWAVKDKLSIDLFLPQTALYTQNPDQTLVNNRTGEVLTPNFDTGFYENAAGEFVRPGFRVLVGFDNYMRLLTDRRIQEPFLRIFLWTVLFAGFTVLFTLIVGLVLAELMSWEALPMRGLYQILLFLPYAVPGFISILVFKGLFNSASGEINQILLDLFGVAPDWFGDPFLAKVMILIVNTWLGYPYIMLLCMGLKKSVPSDLYEATALAGASPLTNFLKITWPLIRKPLTPLLIASFAFNFNNFVLVFLLTGGRPDFLNTSTPAGETDILVSYTYRIAFQDSGQNYGLAGAISTLIFVLVAILSIVNLRMTNVNKEERR</sequence>
<evidence type="ECO:0000256" key="7">
    <source>
        <dbReference type="ARBA" id="ARBA00022597"/>
    </source>
</evidence>
<dbReference type="Gene3D" id="3.10.650.10">
    <property type="entry name" value="MalF N-terminal region-like"/>
    <property type="match status" value="1"/>
</dbReference>
<dbReference type="PANTHER" id="PTHR47314:SF1">
    <property type="entry name" value="MALTOSE_MALTODEXTRIN TRANSPORT SYSTEM PERMEASE PROTEIN MALF"/>
    <property type="match status" value="1"/>
</dbReference>
<feature type="compositionally biased region" description="Acidic residues" evidence="12">
    <location>
        <begin position="181"/>
        <end position="232"/>
    </location>
</feature>
<evidence type="ECO:0000256" key="3">
    <source>
        <dbReference type="ARBA" id="ARBA00009047"/>
    </source>
</evidence>
<evidence type="ECO:0000256" key="2">
    <source>
        <dbReference type="ARBA" id="ARBA00004651"/>
    </source>
</evidence>
<dbReference type="Gene3D" id="1.20.58.370">
    <property type="entry name" value="MalF N-terminal region-like"/>
    <property type="match status" value="1"/>
</dbReference>
<keyword evidence="8 11" id="KW-0812">Transmembrane</keyword>
<evidence type="ECO:0000313" key="14">
    <source>
        <dbReference type="EMBL" id="ACY17642.1"/>
    </source>
</evidence>
<comment type="subcellular location">
    <subcellularLocation>
        <location evidence="2 11">Cell membrane</location>
        <topology evidence="2 11">Multi-pass membrane protein</topology>
    </subcellularLocation>
</comment>
<evidence type="ECO:0000256" key="12">
    <source>
        <dbReference type="SAM" id="MobiDB-lite"/>
    </source>
</evidence>
<dbReference type="eggNOG" id="COG1175">
    <property type="taxonomic scope" value="Bacteria"/>
</dbReference>
<gene>
    <name evidence="14" type="ordered locus">Hoch_5154</name>
</gene>
<dbReference type="Pfam" id="PF00528">
    <property type="entry name" value="BPD_transp_1"/>
    <property type="match status" value="1"/>
</dbReference>
<comment type="similarity">
    <text evidence="3">Belongs to the binding-protein-dependent transport system permease family. MalFG subfamily.</text>
</comment>
<dbReference type="InterPro" id="IPR035906">
    <property type="entry name" value="MetI-like_sf"/>
</dbReference>
<dbReference type="Proteomes" id="UP000001880">
    <property type="component" value="Chromosome"/>
</dbReference>
<dbReference type="EMBL" id="CP001804">
    <property type="protein sequence ID" value="ACY17642.1"/>
    <property type="molecule type" value="Genomic_DNA"/>
</dbReference>
<evidence type="ECO:0000256" key="6">
    <source>
        <dbReference type="ARBA" id="ARBA00022475"/>
    </source>
</evidence>
<dbReference type="HOGENOM" id="CLU_016047_20_0_7"/>
<dbReference type="SUPFAM" id="SSF160964">
    <property type="entry name" value="MalF N-terminal region-like"/>
    <property type="match status" value="2"/>
</dbReference>
<dbReference type="GO" id="GO:0042956">
    <property type="term" value="P:maltodextrin transmembrane transport"/>
    <property type="evidence" value="ECO:0007669"/>
    <property type="project" value="TreeGrafter"/>
</dbReference>
<dbReference type="AlphaFoldDB" id="D0LWJ2"/>
<organism evidence="14 15">
    <name type="scientific">Haliangium ochraceum (strain DSM 14365 / JCM 11303 / SMP-2)</name>
    <dbReference type="NCBI Taxonomy" id="502025"/>
    <lineage>
        <taxon>Bacteria</taxon>
        <taxon>Pseudomonadati</taxon>
        <taxon>Myxococcota</taxon>
        <taxon>Polyangia</taxon>
        <taxon>Haliangiales</taxon>
        <taxon>Kofleriaceae</taxon>
        <taxon>Haliangium</taxon>
    </lineage>
</organism>
<dbReference type="InterPro" id="IPR035277">
    <property type="entry name" value="MalF_N"/>
</dbReference>
<evidence type="ECO:0000256" key="4">
    <source>
        <dbReference type="ARBA" id="ARBA00021937"/>
    </source>
</evidence>
<evidence type="ECO:0000256" key="10">
    <source>
        <dbReference type="ARBA" id="ARBA00023136"/>
    </source>
</evidence>
<dbReference type="InterPro" id="IPR029345">
    <property type="entry name" value="MalF_P2"/>
</dbReference>